<sequence length="81" mass="9775">MKYIELIDSENELIVYSIQWETELRGDKYLFIKKVNHNELVFPVIVNTQGEEEIYEEIESDSLWHELCTLYETHFGIITEY</sequence>
<gene>
    <name evidence="1" type="ORF">AV654_19455</name>
</gene>
<comment type="caution">
    <text evidence="1">The sequence shown here is derived from an EMBL/GenBank/DDBJ whole genome shotgun (WGS) entry which is preliminary data.</text>
</comment>
<proteinExistence type="predicted"/>
<evidence type="ECO:0008006" key="3">
    <source>
        <dbReference type="Google" id="ProtNLM"/>
    </source>
</evidence>
<keyword evidence="2" id="KW-1185">Reference proteome</keyword>
<dbReference type="Proteomes" id="UP000076563">
    <property type="component" value="Unassembled WGS sequence"/>
</dbReference>
<accession>A0A161S1P3</accession>
<protein>
    <recommendedName>
        <fullName evidence="3">DUF1292 domain-containing protein</fullName>
    </recommendedName>
</protein>
<name>A0A161S1P3_9BACL</name>
<organism evidence="1 2">
    <name type="scientific">Paenibacillus elgii</name>
    <dbReference type="NCBI Taxonomy" id="189691"/>
    <lineage>
        <taxon>Bacteria</taxon>
        <taxon>Bacillati</taxon>
        <taxon>Bacillota</taxon>
        <taxon>Bacilli</taxon>
        <taxon>Bacillales</taxon>
        <taxon>Paenibacillaceae</taxon>
        <taxon>Paenibacillus</taxon>
    </lineage>
</organism>
<dbReference type="EMBL" id="LQRA01000057">
    <property type="protein sequence ID" value="KZE78154.1"/>
    <property type="molecule type" value="Genomic_DNA"/>
</dbReference>
<reference evidence="2" key="1">
    <citation type="submission" date="2016-01" db="EMBL/GenBank/DDBJ databases">
        <title>Draft genome of Chromobacterium sp. F49.</title>
        <authorList>
            <person name="Hong K.W."/>
        </authorList>
    </citation>
    <scope>NUCLEOTIDE SEQUENCE [LARGE SCALE GENOMIC DNA]</scope>
    <source>
        <strain evidence="2">M63</strain>
    </source>
</reference>
<dbReference type="AlphaFoldDB" id="A0A161S1P3"/>
<evidence type="ECO:0000313" key="2">
    <source>
        <dbReference type="Proteomes" id="UP000076563"/>
    </source>
</evidence>
<evidence type="ECO:0000313" key="1">
    <source>
        <dbReference type="EMBL" id="KZE78154.1"/>
    </source>
</evidence>